<feature type="compositionally biased region" description="Polar residues" evidence="13">
    <location>
        <begin position="50"/>
        <end position="63"/>
    </location>
</feature>
<feature type="binding site" evidence="11">
    <location>
        <position position="231"/>
    </location>
    <ligand>
        <name>Zn(2+)</name>
        <dbReference type="ChEBI" id="CHEBI:29105"/>
    </ligand>
</feature>
<evidence type="ECO:0000259" key="14">
    <source>
        <dbReference type="Pfam" id="PF00870"/>
    </source>
</evidence>
<keyword evidence="7 16" id="KW-0238">DNA-binding</keyword>
<evidence type="ECO:0000256" key="12">
    <source>
        <dbReference type="PIRSR" id="PIRSR602117-2"/>
    </source>
</evidence>
<comment type="caution">
    <text evidence="16">The sequence shown here is derived from an EMBL/GenBank/DDBJ whole genome shotgun (WGS) entry which is preliminary data.</text>
</comment>
<dbReference type="GO" id="GO:0046872">
    <property type="term" value="F:metal ion binding"/>
    <property type="evidence" value="ECO:0007669"/>
    <property type="project" value="UniProtKB-KW"/>
</dbReference>
<evidence type="ECO:0000256" key="6">
    <source>
        <dbReference type="ARBA" id="ARBA00023015"/>
    </source>
</evidence>
<dbReference type="InterPro" id="IPR002117">
    <property type="entry name" value="p53_tumour_suppressor"/>
</dbReference>
<dbReference type="Proteomes" id="UP001196413">
    <property type="component" value="Unassembled WGS sequence"/>
</dbReference>
<evidence type="ECO:0000256" key="3">
    <source>
        <dbReference type="ARBA" id="ARBA00022703"/>
    </source>
</evidence>
<comment type="similarity">
    <text evidence="2">Belongs to the p53 family.</text>
</comment>
<dbReference type="Pfam" id="PF21907">
    <property type="entry name" value="SAM_CEP-1_C"/>
    <property type="match status" value="1"/>
</dbReference>
<comment type="subcellular location">
    <subcellularLocation>
        <location evidence="1">Nucleus</location>
    </subcellularLocation>
</comment>
<name>A0AAD5M468_PARTN</name>
<dbReference type="PANTHER" id="PTHR11447:SF16">
    <property type="entry name" value="P53 PROTEIN LONG FORM VARIANT 1"/>
    <property type="match status" value="1"/>
</dbReference>
<dbReference type="EMBL" id="JAHQIW010000701">
    <property type="protein sequence ID" value="KAJ1349608.1"/>
    <property type="molecule type" value="Genomic_DNA"/>
</dbReference>
<evidence type="ECO:0000256" key="11">
    <source>
        <dbReference type="PIRSR" id="PIRSR602117-1"/>
    </source>
</evidence>
<evidence type="ECO:0000256" key="9">
    <source>
        <dbReference type="ARBA" id="ARBA00023163"/>
    </source>
</evidence>
<dbReference type="GO" id="GO:0006915">
    <property type="term" value="P:apoptotic process"/>
    <property type="evidence" value="ECO:0007669"/>
    <property type="project" value="UniProtKB-KW"/>
</dbReference>
<feature type="region of interest" description="Disordered" evidence="13">
    <location>
        <begin position="25"/>
        <end position="65"/>
    </location>
</feature>
<evidence type="ECO:0000256" key="2">
    <source>
        <dbReference type="ARBA" id="ARBA00006167"/>
    </source>
</evidence>
<evidence type="ECO:0000256" key="4">
    <source>
        <dbReference type="ARBA" id="ARBA00022723"/>
    </source>
</evidence>
<dbReference type="GO" id="GO:0005634">
    <property type="term" value="C:nucleus"/>
    <property type="evidence" value="ECO:0007669"/>
    <property type="project" value="UniProtKB-SubCell"/>
</dbReference>
<reference evidence="16" key="1">
    <citation type="submission" date="2021-06" db="EMBL/GenBank/DDBJ databases">
        <title>Parelaphostrongylus tenuis whole genome reference sequence.</title>
        <authorList>
            <person name="Garwood T.J."/>
            <person name="Larsen P.A."/>
            <person name="Fountain-Jones N.M."/>
            <person name="Garbe J.R."/>
            <person name="Macchietto M.G."/>
            <person name="Kania S.A."/>
            <person name="Gerhold R.W."/>
            <person name="Richards J.E."/>
            <person name="Wolf T.M."/>
        </authorList>
    </citation>
    <scope>NUCLEOTIDE SEQUENCE</scope>
    <source>
        <strain evidence="16">MNPRO001-30</strain>
        <tissue evidence="16">Meninges</tissue>
    </source>
</reference>
<dbReference type="InterPro" id="IPR054106">
    <property type="entry name" value="CEP-1_C"/>
</dbReference>
<feature type="binding site" evidence="11">
    <location>
        <position position="179"/>
    </location>
    <ligand>
        <name>Zn(2+)</name>
        <dbReference type="ChEBI" id="CHEBI:29105"/>
    </ligand>
</feature>
<evidence type="ECO:0000256" key="7">
    <source>
        <dbReference type="ARBA" id="ARBA00023125"/>
    </source>
</evidence>
<evidence type="ECO:0000256" key="13">
    <source>
        <dbReference type="SAM" id="MobiDB-lite"/>
    </source>
</evidence>
<keyword evidence="4 11" id="KW-0479">Metal-binding</keyword>
<dbReference type="Pfam" id="PF00870">
    <property type="entry name" value="P53"/>
    <property type="match status" value="1"/>
</dbReference>
<feature type="site" description="Interaction with DNA" evidence="12">
    <location>
        <position position="119"/>
    </location>
</feature>
<dbReference type="Gene3D" id="2.60.40.720">
    <property type="match status" value="1"/>
</dbReference>
<keyword evidence="9" id="KW-0804">Transcription</keyword>
<evidence type="ECO:0000256" key="10">
    <source>
        <dbReference type="ARBA" id="ARBA00023242"/>
    </source>
</evidence>
<sequence>METRPTSFTWATDDDNTIIQRTQLGDSGSTGLYGHYPGSLHQQNTDKRTNNSYTRMEQQTSNKSGDKFREIRKMGNTQTNDAAVLTSPQNSVYHQLDRNGSKGIKRFAVAVTPQTKSSKNLDYVFGGAMTKNGRTLYCKADVMIPFTFTFPEMCDPGSRVRVRAEYAENRYVGKSVERCANHLVKDGSDVKMHFVRCEHAETEYFDANENYALCIPMCDTTNFLFTCFSSCSGGINRRPIQLTFILEGLDGRQLETFRLPLKVCANPLRDASKEDERIEPFSNLETIRNGQANQRKRPQMPNHYTSKRTRSHEYSYDTSEVMEIHVNDARKAIKVLWLLQNEDKLDQLLCLDVDGNPFREIYATTAATSIKTWLNRQNIGLASFADKFERQSIFTLGDLARIYHHDIFACFGFEPSHCTVLNKAFCDWYLLSRDRAARNVEVNSGHGHCPQIL</sequence>
<feature type="binding site" evidence="11">
    <location>
        <position position="227"/>
    </location>
    <ligand>
        <name>Zn(2+)</name>
        <dbReference type="ChEBI" id="CHEBI:29105"/>
    </ligand>
</feature>
<accession>A0AAD5M468</accession>
<dbReference type="PANTHER" id="PTHR11447">
    <property type="entry name" value="CELLULAR TUMOR ANTIGEN P53"/>
    <property type="match status" value="1"/>
</dbReference>
<feature type="domain" description="CEP-1 C-terminal SAM" evidence="15">
    <location>
        <begin position="332"/>
        <end position="429"/>
    </location>
</feature>
<keyword evidence="5 11" id="KW-0862">Zinc</keyword>
<protein>
    <submittedName>
        <fullName evidence="16">P53 DNA-binding domain, variant 2</fullName>
    </submittedName>
</protein>
<evidence type="ECO:0000256" key="1">
    <source>
        <dbReference type="ARBA" id="ARBA00004123"/>
    </source>
</evidence>
<evidence type="ECO:0000313" key="16">
    <source>
        <dbReference type="EMBL" id="KAJ1349608.1"/>
    </source>
</evidence>
<evidence type="ECO:0000259" key="15">
    <source>
        <dbReference type="Pfam" id="PF21907"/>
    </source>
</evidence>
<evidence type="ECO:0000313" key="17">
    <source>
        <dbReference type="Proteomes" id="UP001196413"/>
    </source>
</evidence>
<feature type="domain" description="p53 DNA-binding" evidence="14">
    <location>
        <begin position="106"/>
        <end position="276"/>
    </location>
</feature>
<evidence type="ECO:0000256" key="8">
    <source>
        <dbReference type="ARBA" id="ARBA00023159"/>
    </source>
</evidence>
<proteinExistence type="inferred from homology"/>
<keyword evidence="17" id="KW-1185">Reference proteome</keyword>
<gene>
    <name evidence="16" type="primary">P53</name>
    <name evidence="16" type="ORF">KIN20_005203</name>
</gene>
<keyword evidence="3" id="KW-0053">Apoptosis</keyword>
<dbReference type="AlphaFoldDB" id="A0AAD5M468"/>
<dbReference type="SUPFAM" id="SSF49417">
    <property type="entry name" value="p53-like transcription factors"/>
    <property type="match status" value="1"/>
</dbReference>
<feature type="region of interest" description="Disordered" evidence="13">
    <location>
        <begin position="291"/>
        <end position="310"/>
    </location>
</feature>
<comment type="cofactor">
    <cofactor evidence="11">
        <name>Zn(2+)</name>
        <dbReference type="ChEBI" id="CHEBI:29105"/>
    </cofactor>
    <text evidence="11">Binds 1 zinc ion per subunit.</text>
</comment>
<keyword evidence="8" id="KW-0010">Activator</keyword>
<dbReference type="InterPro" id="IPR011615">
    <property type="entry name" value="p53_DNA-bd"/>
</dbReference>
<organism evidence="16 17">
    <name type="scientific">Parelaphostrongylus tenuis</name>
    <name type="common">Meningeal worm</name>
    <dbReference type="NCBI Taxonomy" id="148309"/>
    <lineage>
        <taxon>Eukaryota</taxon>
        <taxon>Metazoa</taxon>
        <taxon>Ecdysozoa</taxon>
        <taxon>Nematoda</taxon>
        <taxon>Chromadorea</taxon>
        <taxon>Rhabditida</taxon>
        <taxon>Rhabditina</taxon>
        <taxon>Rhabditomorpha</taxon>
        <taxon>Strongyloidea</taxon>
        <taxon>Metastrongylidae</taxon>
        <taxon>Parelaphostrongylus</taxon>
    </lineage>
</organism>
<dbReference type="InterPro" id="IPR008967">
    <property type="entry name" value="p53-like_TF_DNA-bd_sf"/>
</dbReference>
<keyword evidence="6" id="KW-0805">Transcription regulation</keyword>
<feature type="binding site" evidence="11">
    <location>
        <position position="182"/>
    </location>
    <ligand>
        <name>Zn(2+)</name>
        <dbReference type="ChEBI" id="CHEBI:29105"/>
    </ligand>
</feature>
<evidence type="ECO:0000256" key="5">
    <source>
        <dbReference type="ARBA" id="ARBA00022833"/>
    </source>
</evidence>
<dbReference type="InterPro" id="IPR012346">
    <property type="entry name" value="p53/RUNT-type_TF_DNA-bd_sf"/>
</dbReference>
<keyword evidence="10" id="KW-0539">Nucleus</keyword>
<dbReference type="GO" id="GO:0000978">
    <property type="term" value="F:RNA polymerase II cis-regulatory region sequence-specific DNA binding"/>
    <property type="evidence" value="ECO:0007669"/>
    <property type="project" value="TreeGrafter"/>
</dbReference>
<dbReference type="GO" id="GO:0000981">
    <property type="term" value="F:DNA-binding transcription factor activity, RNA polymerase II-specific"/>
    <property type="evidence" value="ECO:0007669"/>
    <property type="project" value="TreeGrafter"/>
</dbReference>